<comment type="caution">
    <text evidence="16">Lacks conserved residue(s) required for the propagation of feature annotation.</text>
</comment>
<organism evidence="19">
    <name type="scientific">Chlamydia pneumoniae</name>
    <name type="common">Chlamydophila pneumoniae</name>
    <dbReference type="NCBI Taxonomy" id="83558"/>
    <lineage>
        <taxon>Bacteria</taxon>
        <taxon>Pseudomonadati</taxon>
        <taxon>Chlamydiota</taxon>
        <taxon>Chlamydiia</taxon>
        <taxon>Chlamydiales</taxon>
        <taxon>Chlamydiaceae</taxon>
        <taxon>Chlamydia/Chlamydophila group</taxon>
        <taxon>Chlamydia</taxon>
    </lineage>
</organism>
<evidence type="ECO:0000256" key="16">
    <source>
        <dbReference type="HAMAP-Rule" id="MF_00427"/>
    </source>
</evidence>
<comment type="cofactor">
    <cofactor evidence="16 17">
        <name>FMN</name>
        <dbReference type="ChEBI" id="CHEBI:58210"/>
    </cofactor>
</comment>
<keyword evidence="10 16" id="KW-0520">NAD</keyword>
<keyword evidence="8 16" id="KW-1278">Translocase</keyword>
<dbReference type="GO" id="GO:0006814">
    <property type="term" value="P:sodium ion transport"/>
    <property type="evidence" value="ECO:0007669"/>
    <property type="project" value="UniProtKB-UniRule"/>
</dbReference>
<comment type="function">
    <text evidence="16">NQR complex catalyzes the reduction of ubiquinone-1 to ubiquinol by two successive reactions, coupled with the transport of Na(+) ions from the cytoplasm to the periplasm. NqrA to NqrE are probably involved in the second step, the conversion of ubisemiquinone to ubiquinol.</text>
</comment>
<dbReference type="NCBIfam" id="NF003754">
    <property type="entry name" value="PRK05346.2-5"/>
    <property type="match status" value="1"/>
</dbReference>
<evidence type="ECO:0000256" key="7">
    <source>
        <dbReference type="ARBA" id="ARBA00022692"/>
    </source>
</evidence>
<evidence type="ECO:0000256" key="14">
    <source>
        <dbReference type="ARBA" id="ARBA00023136"/>
    </source>
</evidence>
<dbReference type="GO" id="GO:0005886">
    <property type="term" value="C:plasma membrane"/>
    <property type="evidence" value="ECO:0007669"/>
    <property type="project" value="UniProtKB-SubCell"/>
</dbReference>
<dbReference type="GO" id="GO:0010181">
    <property type="term" value="F:FMN binding"/>
    <property type="evidence" value="ECO:0007669"/>
    <property type="project" value="UniProtKB-UniRule"/>
</dbReference>
<keyword evidence="5 16" id="KW-0285">Flavoprotein</keyword>
<keyword evidence="4 16" id="KW-0597">Phosphoprotein</keyword>
<comment type="similarity">
    <text evidence="16 17">Belongs to the NqrC family.</text>
</comment>
<evidence type="ECO:0000256" key="15">
    <source>
        <dbReference type="ARBA" id="ARBA00023201"/>
    </source>
</evidence>
<comment type="catalytic activity">
    <reaction evidence="16 17">
        <text>a ubiquinone + n Na(+)(in) + NADH + H(+) = a ubiquinol + n Na(+)(out) + NAD(+)</text>
        <dbReference type="Rhea" id="RHEA:47748"/>
        <dbReference type="Rhea" id="RHEA-COMP:9565"/>
        <dbReference type="Rhea" id="RHEA-COMP:9566"/>
        <dbReference type="ChEBI" id="CHEBI:15378"/>
        <dbReference type="ChEBI" id="CHEBI:16389"/>
        <dbReference type="ChEBI" id="CHEBI:17976"/>
        <dbReference type="ChEBI" id="CHEBI:29101"/>
        <dbReference type="ChEBI" id="CHEBI:57540"/>
        <dbReference type="ChEBI" id="CHEBI:57945"/>
        <dbReference type="EC" id="7.2.1.1"/>
    </reaction>
</comment>
<feature type="domain" description="FMN-binding" evidence="18">
    <location>
        <begin position="189"/>
        <end position="302"/>
    </location>
</feature>
<dbReference type="HAMAP" id="MF_00427">
    <property type="entry name" value="NqrC"/>
    <property type="match status" value="1"/>
</dbReference>
<dbReference type="EC" id="7.2.1.1" evidence="16 17"/>
<keyword evidence="11 16" id="KW-0915">Sodium</keyword>
<dbReference type="Pfam" id="PF04205">
    <property type="entry name" value="FMN_bind"/>
    <property type="match status" value="1"/>
</dbReference>
<evidence type="ECO:0000256" key="11">
    <source>
        <dbReference type="ARBA" id="ARBA00023053"/>
    </source>
</evidence>
<evidence type="ECO:0000256" key="9">
    <source>
        <dbReference type="ARBA" id="ARBA00022989"/>
    </source>
</evidence>
<dbReference type="NCBIfam" id="TIGR01938">
    <property type="entry name" value="nqrC"/>
    <property type="match status" value="1"/>
</dbReference>
<dbReference type="PANTHER" id="PTHR37838:SF1">
    <property type="entry name" value="NA(+)-TRANSLOCATING NADH-QUINONE REDUCTASE SUBUNIT C"/>
    <property type="match status" value="1"/>
</dbReference>
<keyword evidence="3 16" id="KW-0997">Cell inner membrane</keyword>
<keyword evidence="6 16" id="KW-0288">FMN</keyword>
<keyword evidence="7 16" id="KW-0812">Transmembrane</keyword>
<evidence type="ECO:0000256" key="8">
    <source>
        <dbReference type="ARBA" id="ARBA00022967"/>
    </source>
</evidence>
<keyword evidence="9 16" id="KW-1133">Transmembrane helix</keyword>
<dbReference type="EMBL" id="LN847049">
    <property type="protein sequence ID" value="CRI42543.1"/>
    <property type="molecule type" value="Genomic_DNA"/>
</dbReference>
<keyword evidence="14 16" id="KW-0472">Membrane</keyword>
<keyword evidence="15 16" id="KW-0739">Sodium transport</keyword>
<evidence type="ECO:0000256" key="5">
    <source>
        <dbReference type="ARBA" id="ARBA00022630"/>
    </source>
</evidence>
<keyword evidence="13 16" id="KW-0830">Ubiquinone</keyword>
<evidence type="ECO:0000256" key="6">
    <source>
        <dbReference type="ARBA" id="ARBA00022643"/>
    </source>
</evidence>
<feature type="transmembrane region" description="Helical" evidence="16">
    <location>
        <begin position="16"/>
        <end position="40"/>
    </location>
</feature>
<reference evidence="19" key="1">
    <citation type="submission" date="2015-05" db="EMBL/GenBank/DDBJ databases">
        <authorList>
            <person name="Rattei Thomas"/>
        </authorList>
    </citation>
    <scope>NUCLEOTIDE SEQUENCE</scope>
    <source>
        <strain evidence="19">DC9</strain>
    </source>
</reference>
<keyword evidence="12 16" id="KW-0406">Ion transport</keyword>
<evidence type="ECO:0000256" key="2">
    <source>
        <dbReference type="ARBA" id="ARBA00022475"/>
    </source>
</evidence>
<evidence type="ECO:0000256" key="17">
    <source>
        <dbReference type="PIRNR" id="PIRNR009437"/>
    </source>
</evidence>
<gene>
    <name evidence="16 19" type="primary">nqrC</name>
    <name evidence="19" type="ORF">BN1224_DC9_BS_00260</name>
</gene>
<dbReference type="InterPro" id="IPR010204">
    <property type="entry name" value="NqrC"/>
</dbReference>
<keyword evidence="19" id="KW-0560">Oxidoreductase</keyword>
<keyword evidence="1 16" id="KW-0813">Transport</keyword>
<protein>
    <recommendedName>
        <fullName evidence="16 17">Na(+)-translocating NADH-quinone reductase subunit C</fullName>
        <shortName evidence="16 17">Na(+)-NQR subunit C</shortName>
        <shortName evidence="16 17">Na(+)-translocating NQR subunit C</shortName>
        <ecNumber evidence="16 17">7.2.1.1</ecNumber>
    </recommendedName>
    <alternativeName>
        <fullName evidence="16 17">NQR complex subunit C</fullName>
    </alternativeName>
    <alternativeName>
        <fullName evidence="16 17">NQR-1 subunit C</fullName>
    </alternativeName>
</protein>
<evidence type="ECO:0000256" key="10">
    <source>
        <dbReference type="ARBA" id="ARBA00023027"/>
    </source>
</evidence>
<evidence type="ECO:0000256" key="3">
    <source>
        <dbReference type="ARBA" id="ARBA00022519"/>
    </source>
</evidence>
<sequence length="320" mass="35526">MSKGSSKHTVRINQTWYIVSFILGLSLFAGVLLSTIYYVLSPIQEQAATFDRNKQMLLAAHILDFKGRFQIQEKKEWVPATFDKKTQLLEVATKKVSAVSYPELELYAERFVRPLLTDAQGKVFSFEEKNLNPIEFFEKYQESPPCQQSLLPFYVILENTSRTENMSGADVAKDLSTVQALIFPISGFGLWGPIHGYLGVKNDGDTVLGTAWYQQGETPGLGANITNPEWQEQFYGKKIFLQDSSGTTNFATTDLGLEVVKGSVRTTLGDSPKALSAIDGISGATLTCNGVTEAYVQSLACYRQLLINFSNLTHEKKTGE</sequence>
<proteinExistence type="inferred from homology"/>
<evidence type="ECO:0000256" key="12">
    <source>
        <dbReference type="ARBA" id="ARBA00023065"/>
    </source>
</evidence>
<evidence type="ECO:0000256" key="1">
    <source>
        <dbReference type="ARBA" id="ARBA00022448"/>
    </source>
</evidence>
<evidence type="ECO:0000256" key="13">
    <source>
        <dbReference type="ARBA" id="ARBA00023075"/>
    </source>
</evidence>
<comment type="subcellular location">
    <subcellularLocation>
        <location evidence="16">Cell inner membrane</location>
        <topology evidence="16">Single-pass membrane protein</topology>
    </subcellularLocation>
</comment>
<keyword evidence="2 16" id="KW-1003">Cell membrane</keyword>
<dbReference type="AlphaFoldDB" id="A0A0F7WYQ6"/>
<evidence type="ECO:0000313" key="19">
    <source>
        <dbReference type="EMBL" id="CRI42543.1"/>
    </source>
</evidence>
<dbReference type="PANTHER" id="PTHR37838">
    <property type="entry name" value="NA(+)-TRANSLOCATING NADH-QUINONE REDUCTASE SUBUNIT C"/>
    <property type="match status" value="1"/>
</dbReference>
<dbReference type="InterPro" id="IPR007329">
    <property type="entry name" value="FMN-bd"/>
</dbReference>
<feature type="modified residue" description="FMN phosphoryl threonine" evidence="16">
    <location>
        <position position="285"/>
    </location>
</feature>
<dbReference type="GO" id="GO:0016655">
    <property type="term" value="F:oxidoreductase activity, acting on NAD(P)H, quinone or similar compound as acceptor"/>
    <property type="evidence" value="ECO:0007669"/>
    <property type="project" value="UniProtKB-UniRule"/>
</dbReference>
<dbReference type="SMART" id="SM00900">
    <property type="entry name" value="FMN_bind"/>
    <property type="match status" value="1"/>
</dbReference>
<accession>A0A0F7WYQ6</accession>
<name>A0A0F7WYQ6_CHLPN</name>
<comment type="subunit">
    <text evidence="16 17">Composed of six subunits; NqrA, NqrB, NqrC, NqrD, NqrE and NqrF.</text>
</comment>
<evidence type="ECO:0000259" key="18">
    <source>
        <dbReference type="SMART" id="SM00900"/>
    </source>
</evidence>
<dbReference type="PIRSF" id="PIRSF009437">
    <property type="entry name" value="NQR-1_subunit_C"/>
    <property type="match status" value="1"/>
</dbReference>
<evidence type="ECO:0000256" key="4">
    <source>
        <dbReference type="ARBA" id="ARBA00022553"/>
    </source>
</evidence>